<dbReference type="PANTHER" id="PTHR10270:SF161">
    <property type="entry name" value="SEX-DETERMINING REGION Y PROTEIN"/>
    <property type="match status" value="1"/>
</dbReference>
<dbReference type="EMBL" id="KY196246">
    <property type="protein sequence ID" value="ATN96251.1"/>
    <property type="molecule type" value="Genomic_DNA"/>
</dbReference>
<dbReference type="InterPro" id="IPR050140">
    <property type="entry name" value="SRY-related_HMG-box_TF-like"/>
</dbReference>
<evidence type="ECO:0000256" key="4">
    <source>
        <dbReference type="SAM" id="MobiDB-lite"/>
    </source>
</evidence>
<dbReference type="GO" id="GO:0001228">
    <property type="term" value="F:DNA-binding transcription activator activity, RNA polymerase II-specific"/>
    <property type="evidence" value="ECO:0007669"/>
    <property type="project" value="TreeGrafter"/>
</dbReference>
<feature type="region of interest" description="Disordered" evidence="4">
    <location>
        <begin position="194"/>
        <end position="220"/>
    </location>
</feature>
<reference evidence="6" key="1">
    <citation type="submission" date="2016-11" db="EMBL/GenBank/DDBJ databases">
        <title>Transition to homothallism is hypothesised to have facilitated speciation among three emerging Botryosphaeriaceae wheat-pathogens.</title>
        <authorList>
            <person name="Thynne E."/>
            <person name="McDonald M.C."/>
            <person name="Solomon P.S."/>
        </authorList>
    </citation>
    <scope>NUCLEOTIDE SEQUENCE</scope>
</reference>
<protein>
    <submittedName>
        <fullName evidence="6">MAT1-2-1</fullName>
    </submittedName>
</protein>
<dbReference type="AlphaFoldDB" id="A0A2D1GT57"/>
<feature type="domain" description="HMG box" evidence="5">
    <location>
        <begin position="130"/>
        <end position="198"/>
    </location>
</feature>
<dbReference type="SUPFAM" id="SSF47095">
    <property type="entry name" value="HMG-box"/>
    <property type="match status" value="1"/>
</dbReference>
<dbReference type="InterPro" id="IPR036910">
    <property type="entry name" value="HMG_box_dom_sf"/>
</dbReference>
<evidence type="ECO:0000313" key="6">
    <source>
        <dbReference type="EMBL" id="ATN96251.1"/>
    </source>
</evidence>
<feature type="compositionally biased region" description="Basic and acidic residues" evidence="4">
    <location>
        <begin position="194"/>
        <end position="207"/>
    </location>
</feature>
<evidence type="ECO:0000256" key="3">
    <source>
        <dbReference type="PROSITE-ProRule" id="PRU00267"/>
    </source>
</evidence>
<keyword evidence="2" id="KW-0804">Transcription</keyword>
<dbReference type="InterPro" id="IPR009071">
    <property type="entry name" value="HMG_box_dom"/>
</dbReference>
<dbReference type="Gene3D" id="1.10.30.10">
    <property type="entry name" value="High mobility group box domain"/>
    <property type="match status" value="1"/>
</dbReference>
<evidence type="ECO:0000256" key="1">
    <source>
        <dbReference type="ARBA" id="ARBA00023125"/>
    </source>
</evidence>
<dbReference type="GO" id="GO:0005634">
    <property type="term" value="C:nucleus"/>
    <property type="evidence" value="ECO:0007669"/>
    <property type="project" value="UniProtKB-UniRule"/>
</dbReference>
<organism evidence="6">
    <name type="scientific">Eutiarosporella tritici-australis</name>
    <dbReference type="NCBI Taxonomy" id="1686411"/>
    <lineage>
        <taxon>Eukaryota</taxon>
        <taxon>Fungi</taxon>
        <taxon>Dikarya</taxon>
        <taxon>Ascomycota</taxon>
        <taxon>Pezizomycotina</taxon>
        <taxon>Dothideomycetes</taxon>
        <taxon>Dothideomycetes incertae sedis</taxon>
        <taxon>Botryosphaeriales</taxon>
        <taxon>Botryosphaeriaceae</taxon>
        <taxon>Eutiarosporella</taxon>
    </lineage>
</organism>
<dbReference type="PROSITE" id="PS50118">
    <property type="entry name" value="HMG_BOX_2"/>
    <property type="match status" value="1"/>
</dbReference>
<evidence type="ECO:0000259" key="5">
    <source>
        <dbReference type="PROSITE" id="PS50118"/>
    </source>
</evidence>
<sequence>MAFNFNFVTVTGPQAERIMRDNIELAWRCAQRQLQKGQCDISFPQMITSIVGRKGLVELTMRYNAHINNECSLVHDPINKVWRLYPPPAVMPAPATAIPTESALVPRATHAPVVLARPSMNRVRRVETKVKRPMNCFMLYRKEKHAETVLANPGTNNVGISTIIGNMWKHESPDVRMAYKAKAFKALQAHKDAHPDYSYKPRKSSEIKKRKKREALRNSSSVFAQPREIADAVMAEHGVTKMPHLDNNASKAHGQFIPFCTNPDLPWVNMSFPARVESQSLLDALNPGSFIDDACANVSEDDQLVNDLANQVENDTSALWAWGELSKQTPNVSNPVSMDNTENVLVAAAERHASLVDDGALETISEFHFDAYNHFAEDLSCEQVDGDFDFTY</sequence>
<keyword evidence="1 3" id="KW-0238">DNA-binding</keyword>
<name>A0A2D1GT57_9PEZI</name>
<dbReference type="GO" id="GO:0000978">
    <property type="term" value="F:RNA polymerase II cis-regulatory region sequence-specific DNA binding"/>
    <property type="evidence" value="ECO:0007669"/>
    <property type="project" value="TreeGrafter"/>
</dbReference>
<keyword evidence="3" id="KW-0539">Nucleus</keyword>
<evidence type="ECO:0000256" key="2">
    <source>
        <dbReference type="ARBA" id="ARBA00023163"/>
    </source>
</evidence>
<dbReference type="Pfam" id="PF00505">
    <property type="entry name" value="HMG_box"/>
    <property type="match status" value="1"/>
</dbReference>
<accession>A0A2D1GT57</accession>
<dbReference type="GO" id="GO:0030154">
    <property type="term" value="P:cell differentiation"/>
    <property type="evidence" value="ECO:0007669"/>
    <property type="project" value="TreeGrafter"/>
</dbReference>
<feature type="DNA-binding region" description="HMG box" evidence="3">
    <location>
        <begin position="130"/>
        <end position="198"/>
    </location>
</feature>
<dbReference type="PANTHER" id="PTHR10270">
    <property type="entry name" value="SOX TRANSCRIPTION FACTOR"/>
    <property type="match status" value="1"/>
</dbReference>
<proteinExistence type="predicted"/>
<dbReference type="CDD" id="cd01389">
    <property type="entry name" value="HMG-box_ROX1-like"/>
    <property type="match status" value="1"/>
</dbReference>
<dbReference type="SMART" id="SM00398">
    <property type="entry name" value="HMG"/>
    <property type="match status" value="1"/>
</dbReference>